<dbReference type="GO" id="GO:0043107">
    <property type="term" value="P:type IV pilus-dependent motility"/>
    <property type="evidence" value="ECO:0007669"/>
    <property type="project" value="TreeGrafter"/>
</dbReference>
<dbReference type="SUPFAM" id="SSF54523">
    <property type="entry name" value="Pili subunits"/>
    <property type="match status" value="2"/>
</dbReference>
<dbReference type="PANTHER" id="PTHR30093">
    <property type="entry name" value="GENERAL SECRETION PATHWAY PROTEIN G"/>
    <property type="match status" value="1"/>
</dbReference>
<keyword evidence="4" id="KW-1133">Transmembrane helix</keyword>
<dbReference type="Proteomes" id="UP001138802">
    <property type="component" value="Unassembled WGS sequence"/>
</dbReference>
<comment type="similarity">
    <text evidence="1 3">Belongs to the N-Me-Phe pilin family.</text>
</comment>
<dbReference type="Pfam" id="PF00114">
    <property type="entry name" value="Pilin"/>
    <property type="match status" value="1"/>
</dbReference>
<name>A0A9X0WH60_9GAMM</name>
<evidence type="ECO:0000313" key="6">
    <source>
        <dbReference type="Proteomes" id="UP001138802"/>
    </source>
</evidence>
<sequence length="166" mass="17956">MKRPEQGFTLIELMIVVAIIGVLAAIAIPQYRDVVIRARVSEVLVAMGKVRTDLSLFYAEQGRFPATAAERAPFEITAADAHPTIRRLQLQGVGACNLNAGCTGTRVEVQLQRSVYHGIGGDANSQIRLEGQGGPNGGVVTWRCGPRDVQPLRLEWLPATCRQPPG</sequence>
<feature type="transmembrane region" description="Helical" evidence="4">
    <location>
        <begin position="7"/>
        <end position="28"/>
    </location>
</feature>
<dbReference type="EMBL" id="NRSD01000006">
    <property type="protein sequence ID" value="MBK1644520.1"/>
    <property type="molecule type" value="Genomic_DNA"/>
</dbReference>
<dbReference type="InterPro" id="IPR001082">
    <property type="entry name" value="Pilin"/>
</dbReference>
<organism evidence="5 6">
    <name type="scientific">Thiocapsa imhoffii</name>
    <dbReference type="NCBI Taxonomy" id="382777"/>
    <lineage>
        <taxon>Bacteria</taxon>
        <taxon>Pseudomonadati</taxon>
        <taxon>Pseudomonadota</taxon>
        <taxon>Gammaproteobacteria</taxon>
        <taxon>Chromatiales</taxon>
        <taxon>Chromatiaceae</taxon>
        <taxon>Thiocapsa</taxon>
    </lineage>
</organism>
<evidence type="ECO:0000256" key="3">
    <source>
        <dbReference type="RuleBase" id="RU000389"/>
    </source>
</evidence>
<dbReference type="AlphaFoldDB" id="A0A9X0WH60"/>
<dbReference type="PROSITE" id="PS00409">
    <property type="entry name" value="PROKAR_NTER_METHYL"/>
    <property type="match status" value="1"/>
</dbReference>
<dbReference type="InterPro" id="IPR045584">
    <property type="entry name" value="Pilin-like"/>
</dbReference>
<dbReference type="Gene3D" id="3.30.700.10">
    <property type="entry name" value="Glycoprotein, Type 4 Pilin"/>
    <property type="match status" value="1"/>
</dbReference>
<dbReference type="Pfam" id="PF07963">
    <property type="entry name" value="N_methyl"/>
    <property type="match status" value="1"/>
</dbReference>
<keyword evidence="4" id="KW-0472">Membrane</keyword>
<accession>A0A9X0WH60</accession>
<keyword evidence="3" id="KW-0281">Fimbrium</keyword>
<evidence type="ECO:0000256" key="1">
    <source>
        <dbReference type="ARBA" id="ARBA00005233"/>
    </source>
</evidence>
<reference evidence="5 6" key="1">
    <citation type="journal article" date="2020" name="Microorganisms">
        <title>Osmotic Adaptation and Compatible Solute Biosynthesis of Phototrophic Bacteria as Revealed from Genome Analyses.</title>
        <authorList>
            <person name="Imhoff J.F."/>
            <person name="Rahn T."/>
            <person name="Kunzel S."/>
            <person name="Keller A."/>
            <person name="Neulinger S.C."/>
        </authorList>
    </citation>
    <scope>NUCLEOTIDE SEQUENCE [LARGE SCALE GENOMIC DNA]</scope>
    <source>
        <strain evidence="5 6">DSM 21303</strain>
    </source>
</reference>
<dbReference type="GO" id="GO:0044096">
    <property type="term" value="C:type IV pilus"/>
    <property type="evidence" value="ECO:0007669"/>
    <property type="project" value="TreeGrafter"/>
</dbReference>
<evidence type="ECO:0000313" key="5">
    <source>
        <dbReference type="EMBL" id="MBK1644520.1"/>
    </source>
</evidence>
<keyword evidence="2" id="KW-0488">Methylation</keyword>
<comment type="caution">
    <text evidence="5">The sequence shown here is derived from an EMBL/GenBank/DDBJ whole genome shotgun (WGS) entry which is preliminary data.</text>
</comment>
<dbReference type="PANTHER" id="PTHR30093:SF34">
    <property type="entry name" value="PREPILIN PEPTIDASE-DEPENDENT PROTEIN D"/>
    <property type="match status" value="1"/>
</dbReference>
<gene>
    <name evidence="5" type="ORF">CKO25_07600</name>
</gene>
<dbReference type="NCBIfam" id="TIGR02532">
    <property type="entry name" value="IV_pilin_GFxxxE"/>
    <property type="match status" value="1"/>
</dbReference>
<protein>
    <recommendedName>
        <fullName evidence="7">Pilin</fullName>
    </recommendedName>
</protein>
<evidence type="ECO:0000256" key="2">
    <source>
        <dbReference type="ARBA" id="ARBA00022481"/>
    </source>
</evidence>
<evidence type="ECO:0000256" key="4">
    <source>
        <dbReference type="SAM" id="Phobius"/>
    </source>
</evidence>
<proteinExistence type="inferred from homology"/>
<dbReference type="InterPro" id="IPR012902">
    <property type="entry name" value="N_methyl_site"/>
</dbReference>
<keyword evidence="6" id="KW-1185">Reference proteome</keyword>
<dbReference type="GO" id="GO:0007155">
    <property type="term" value="P:cell adhesion"/>
    <property type="evidence" value="ECO:0007669"/>
    <property type="project" value="InterPro"/>
</dbReference>
<evidence type="ECO:0008006" key="7">
    <source>
        <dbReference type="Google" id="ProtNLM"/>
    </source>
</evidence>
<keyword evidence="4" id="KW-0812">Transmembrane</keyword>